<feature type="compositionally biased region" description="Gly residues" evidence="1">
    <location>
        <begin position="334"/>
        <end position="346"/>
    </location>
</feature>
<protein>
    <submittedName>
        <fullName evidence="2">Uncharacterized protein</fullName>
    </submittedName>
</protein>
<proteinExistence type="predicted"/>
<name>A0A139A077_GONPJ</name>
<accession>A0A139A077</accession>
<dbReference type="Proteomes" id="UP000070544">
    <property type="component" value="Unassembled WGS sequence"/>
</dbReference>
<keyword evidence="3" id="KW-1185">Reference proteome</keyword>
<feature type="compositionally biased region" description="Low complexity" evidence="1">
    <location>
        <begin position="254"/>
        <end position="263"/>
    </location>
</feature>
<reference evidence="2 3" key="1">
    <citation type="journal article" date="2015" name="Genome Biol. Evol.">
        <title>Phylogenomic analyses indicate that early fungi evolved digesting cell walls of algal ancestors of land plants.</title>
        <authorList>
            <person name="Chang Y."/>
            <person name="Wang S."/>
            <person name="Sekimoto S."/>
            <person name="Aerts A.L."/>
            <person name="Choi C."/>
            <person name="Clum A."/>
            <person name="LaButti K.M."/>
            <person name="Lindquist E.A."/>
            <person name="Yee Ngan C."/>
            <person name="Ohm R.A."/>
            <person name="Salamov A.A."/>
            <person name="Grigoriev I.V."/>
            <person name="Spatafora J.W."/>
            <person name="Berbee M.L."/>
        </authorList>
    </citation>
    <scope>NUCLEOTIDE SEQUENCE [LARGE SCALE GENOMIC DNA]</scope>
    <source>
        <strain evidence="2 3">JEL478</strain>
    </source>
</reference>
<evidence type="ECO:0000256" key="1">
    <source>
        <dbReference type="SAM" id="MobiDB-lite"/>
    </source>
</evidence>
<feature type="region of interest" description="Disordered" evidence="1">
    <location>
        <begin position="109"/>
        <end position="151"/>
    </location>
</feature>
<dbReference type="EMBL" id="KQ965836">
    <property type="protein sequence ID" value="KXS10124.1"/>
    <property type="molecule type" value="Genomic_DNA"/>
</dbReference>
<dbReference type="AlphaFoldDB" id="A0A139A077"/>
<feature type="region of interest" description="Disordered" evidence="1">
    <location>
        <begin position="240"/>
        <end position="263"/>
    </location>
</feature>
<gene>
    <name evidence="2" type="ORF">M427DRAFT_487517</name>
</gene>
<feature type="region of interest" description="Disordered" evidence="1">
    <location>
        <begin position="333"/>
        <end position="357"/>
    </location>
</feature>
<organism evidence="2 3">
    <name type="scientific">Gonapodya prolifera (strain JEL478)</name>
    <name type="common">Monoblepharis prolifera</name>
    <dbReference type="NCBI Taxonomy" id="1344416"/>
    <lineage>
        <taxon>Eukaryota</taxon>
        <taxon>Fungi</taxon>
        <taxon>Fungi incertae sedis</taxon>
        <taxon>Chytridiomycota</taxon>
        <taxon>Chytridiomycota incertae sedis</taxon>
        <taxon>Monoblepharidomycetes</taxon>
        <taxon>Monoblepharidales</taxon>
        <taxon>Gonapodyaceae</taxon>
        <taxon>Gonapodya</taxon>
    </lineage>
</organism>
<evidence type="ECO:0000313" key="2">
    <source>
        <dbReference type="EMBL" id="KXS10124.1"/>
    </source>
</evidence>
<sequence>MGDDAALPTMTRLREVEQQRALDRRRQIAYLEATLDALHRKAHAISALVAEAAVFGDMMTPAAPDTRRFSTHGVLSATASATASTPAPAAYARDLRAATADAARATKTLSSAKAVADTRSLPRPPARRPDPLGPAPVVSSTQGEEYSRQVYGRRKSIHGRADYYRHGIDVVFVMECTYHMVAWLAQLKSLLEPCIHAIHARVRGAVVRVAFIGYTRVGQPQTVLDFTQPADLPRLLALVTPEPAPESDPDRDPATATAAADAAAGEHPTAIVQALAHAPRLAWQATTRSLVHIVRAGTRLGRSGSAPHPDPDPEPVLRDLVAKAIDMHVVRVHTGGGTGGAGGSGSRSGAPPPPPVGDGFEALFARVVRALTIRDGGAVGLTLHSLGPGEGAGRLRDVVVDAVASSHGRAIAK</sequence>
<evidence type="ECO:0000313" key="3">
    <source>
        <dbReference type="Proteomes" id="UP000070544"/>
    </source>
</evidence>